<dbReference type="AlphaFoldDB" id="A0AAV8Y578"/>
<gene>
    <name evidence="1" type="ORF">NQ314_009056</name>
</gene>
<protein>
    <recommendedName>
        <fullName evidence="3">C2H2-type domain-containing protein</fullName>
    </recommendedName>
</protein>
<keyword evidence="2" id="KW-1185">Reference proteome</keyword>
<evidence type="ECO:0008006" key="3">
    <source>
        <dbReference type="Google" id="ProtNLM"/>
    </source>
</evidence>
<dbReference type="Proteomes" id="UP001162156">
    <property type="component" value="Unassembled WGS sequence"/>
</dbReference>
<dbReference type="EMBL" id="JANEYF010002496">
    <property type="protein sequence ID" value="KAJ8945787.1"/>
    <property type="molecule type" value="Genomic_DNA"/>
</dbReference>
<proteinExistence type="predicted"/>
<evidence type="ECO:0000313" key="2">
    <source>
        <dbReference type="Proteomes" id="UP001162156"/>
    </source>
</evidence>
<accession>A0AAV8Y578</accession>
<comment type="caution">
    <text evidence="1">The sequence shown here is derived from an EMBL/GenBank/DDBJ whole genome shotgun (WGS) entry which is preliminary data.</text>
</comment>
<evidence type="ECO:0000313" key="1">
    <source>
        <dbReference type="EMBL" id="KAJ8945787.1"/>
    </source>
</evidence>
<name>A0AAV8Y578_9CUCU</name>
<organism evidence="1 2">
    <name type="scientific">Rhamnusium bicolor</name>
    <dbReference type="NCBI Taxonomy" id="1586634"/>
    <lineage>
        <taxon>Eukaryota</taxon>
        <taxon>Metazoa</taxon>
        <taxon>Ecdysozoa</taxon>
        <taxon>Arthropoda</taxon>
        <taxon>Hexapoda</taxon>
        <taxon>Insecta</taxon>
        <taxon>Pterygota</taxon>
        <taxon>Neoptera</taxon>
        <taxon>Endopterygota</taxon>
        <taxon>Coleoptera</taxon>
        <taxon>Polyphaga</taxon>
        <taxon>Cucujiformia</taxon>
        <taxon>Chrysomeloidea</taxon>
        <taxon>Cerambycidae</taxon>
        <taxon>Lepturinae</taxon>
        <taxon>Rhagiini</taxon>
        <taxon>Rhamnusium</taxon>
    </lineage>
</organism>
<sequence>MEDIKNKYVKSSSARERPTLCPICYQDVVTHFPRHLFRHHQDHKDVKLIKKSKTWKLRTPGLDFCSSKTRLFSFNH</sequence>
<reference evidence="1" key="1">
    <citation type="journal article" date="2023" name="Insect Mol. Biol.">
        <title>Genome sequencing provides insights into the evolution of gene families encoding plant cell wall-degrading enzymes in longhorned beetles.</title>
        <authorList>
            <person name="Shin N.R."/>
            <person name="Okamura Y."/>
            <person name="Kirsch R."/>
            <person name="Pauchet Y."/>
        </authorList>
    </citation>
    <scope>NUCLEOTIDE SEQUENCE</scope>
    <source>
        <strain evidence="1">RBIC_L_NR</strain>
    </source>
</reference>